<protein>
    <submittedName>
        <fullName evidence="2">DUF805 domain-containing protein</fullName>
    </submittedName>
</protein>
<evidence type="ECO:0000256" key="1">
    <source>
        <dbReference type="SAM" id="Phobius"/>
    </source>
</evidence>
<accession>A0A831W720</accession>
<proteinExistence type="predicted"/>
<organism evidence="2">
    <name type="scientific">Thiolapillus brandeum</name>
    <dbReference type="NCBI Taxonomy" id="1076588"/>
    <lineage>
        <taxon>Bacteria</taxon>
        <taxon>Pseudomonadati</taxon>
        <taxon>Pseudomonadota</taxon>
        <taxon>Gammaproteobacteria</taxon>
        <taxon>Chromatiales</taxon>
        <taxon>Sedimenticolaceae</taxon>
        <taxon>Thiolapillus</taxon>
    </lineage>
</organism>
<sequence length="159" mass="17308">MFKALFGDVSNGRLARLPYLGYALLITVIMFGVMFGVVALMSMTEQIMNGNLQQIQVTLTEKLGLPFMLFMVVFMLALAFASMNIAAKRIRDMGLWGWTTLLILAVIGGVVGTLFPGEMTMIDGVGQMTPSMASSALQTIVFLCLLLIPSNSFGNRGQR</sequence>
<dbReference type="Proteomes" id="UP000886339">
    <property type="component" value="Unassembled WGS sequence"/>
</dbReference>
<feature type="transmembrane region" description="Helical" evidence="1">
    <location>
        <begin position="63"/>
        <end position="83"/>
    </location>
</feature>
<name>A0A831W720_9GAMM</name>
<evidence type="ECO:0000313" key="2">
    <source>
        <dbReference type="EMBL" id="HEC05268.1"/>
    </source>
</evidence>
<dbReference type="GO" id="GO:0016020">
    <property type="term" value="C:membrane"/>
    <property type="evidence" value="ECO:0007669"/>
    <property type="project" value="InterPro"/>
</dbReference>
<dbReference type="AlphaFoldDB" id="A0A831W720"/>
<gene>
    <name evidence="2" type="ORF">ENJ12_00315</name>
</gene>
<feature type="transmembrane region" description="Helical" evidence="1">
    <location>
        <begin position="135"/>
        <end position="154"/>
    </location>
</feature>
<comment type="caution">
    <text evidence="2">The sequence shown here is derived from an EMBL/GenBank/DDBJ whole genome shotgun (WGS) entry which is preliminary data.</text>
</comment>
<reference evidence="2" key="1">
    <citation type="journal article" date="2020" name="mSystems">
        <title>Genome- and Community-Level Interaction Insights into Carbon Utilization and Element Cycling Functions of Hydrothermarchaeota in Hydrothermal Sediment.</title>
        <authorList>
            <person name="Zhou Z."/>
            <person name="Liu Y."/>
            <person name="Xu W."/>
            <person name="Pan J."/>
            <person name="Luo Z.H."/>
            <person name="Li M."/>
        </authorList>
    </citation>
    <scope>NUCLEOTIDE SEQUENCE [LARGE SCALE GENOMIC DNA]</scope>
    <source>
        <strain evidence="2">HyVt-458</strain>
    </source>
</reference>
<keyword evidence="1" id="KW-1133">Transmembrane helix</keyword>
<keyword evidence="1" id="KW-0472">Membrane</keyword>
<feature type="transmembrane region" description="Helical" evidence="1">
    <location>
        <begin position="20"/>
        <end position="43"/>
    </location>
</feature>
<dbReference type="InterPro" id="IPR008523">
    <property type="entry name" value="DUF805"/>
</dbReference>
<dbReference type="Pfam" id="PF05656">
    <property type="entry name" value="DUF805"/>
    <property type="match status" value="1"/>
</dbReference>
<feature type="transmembrane region" description="Helical" evidence="1">
    <location>
        <begin position="95"/>
        <end position="115"/>
    </location>
</feature>
<keyword evidence="1" id="KW-0812">Transmembrane</keyword>
<dbReference type="EMBL" id="DRLF01000011">
    <property type="protein sequence ID" value="HEC05268.1"/>
    <property type="molecule type" value="Genomic_DNA"/>
</dbReference>